<comment type="caution">
    <text evidence="4">The sequence shown here is derived from an EMBL/GenBank/DDBJ whole genome shotgun (WGS) entry which is preliminary data.</text>
</comment>
<dbReference type="GO" id="GO:0009523">
    <property type="term" value="C:photosystem II"/>
    <property type="evidence" value="ECO:0007669"/>
    <property type="project" value="InterPro"/>
</dbReference>
<dbReference type="Pfam" id="PF05757">
    <property type="entry name" value="PsbQ"/>
    <property type="match status" value="1"/>
</dbReference>
<dbReference type="InterPro" id="IPR006311">
    <property type="entry name" value="TAT_signal"/>
</dbReference>
<dbReference type="PROSITE" id="PS51318">
    <property type="entry name" value="TAT"/>
    <property type="match status" value="1"/>
</dbReference>
<dbReference type="GO" id="GO:0019898">
    <property type="term" value="C:extrinsic component of membrane"/>
    <property type="evidence" value="ECO:0007669"/>
    <property type="project" value="InterPro"/>
</dbReference>
<protein>
    <submittedName>
        <fullName evidence="4">Uncharacterized protein</fullName>
    </submittedName>
</protein>
<sequence>MLAAISFAAASFAPNAAPNALARPAVHSAAAPVMAVDDAASRRQLIARAGAALAGAAFASSASAKAGQFGKIGIFTMDDISSPYQPGGPKSGKDATFGYQKSEGAFLAEGYEADVTREKKDFLESVRRIKSLGPKVESQTWWFVRDELRIQAYNMRSSMLALNKVNANKAACEAAYKKYWKEVEMFDLALTKKELALATKEYSDVLTALDEYTKLV</sequence>
<dbReference type="InterPro" id="IPR008797">
    <property type="entry name" value="PSII_PsbQ"/>
</dbReference>
<dbReference type="AlphaFoldDB" id="A0AB34IGJ4"/>
<dbReference type="EMBL" id="JBGBPQ010000026">
    <property type="protein sequence ID" value="KAL1498863.1"/>
    <property type="molecule type" value="Genomic_DNA"/>
</dbReference>
<dbReference type="Gene3D" id="1.20.120.290">
    <property type="entry name" value="Oxygen-evolving enhancer protein 3 (PsbQ), four-helix up-down bundle"/>
    <property type="match status" value="1"/>
</dbReference>
<proteinExistence type="predicted"/>
<keyword evidence="5" id="KW-1185">Reference proteome</keyword>
<dbReference type="Proteomes" id="UP001515480">
    <property type="component" value="Unassembled WGS sequence"/>
</dbReference>
<evidence type="ECO:0000256" key="1">
    <source>
        <dbReference type="ARBA" id="ARBA00004370"/>
    </source>
</evidence>
<evidence type="ECO:0000313" key="5">
    <source>
        <dbReference type="Proteomes" id="UP001515480"/>
    </source>
</evidence>
<evidence type="ECO:0000256" key="2">
    <source>
        <dbReference type="ARBA" id="ARBA00023078"/>
    </source>
</evidence>
<dbReference type="GO" id="GO:0005509">
    <property type="term" value="F:calcium ion binding"/>
    <property type="evidence" value="ECO:0007669"/>
    <property type="project" value="InterPro"/>
</dbReference>
<reference evidence="4 5" key="1">
    <citation type="journal article" date="2024" name="Science">
        <title>Giant polyketide synthase enzymes in the biosynthesis of giant marine polyether toxins.</title>
        <authorList>
            <person name="Fallon T.R."/>
            <person name="Shende V.V."/>
            <person name="Wierzbicki I.H."/>
            <person name="Pendleton A.L."/>
            <person name="Watervoot N.F."/>
            <person name="Auber R.P."/>
            <person name="Gonzalez D.J."/>
            <person name="Wisecaver J.H."/>
            <person name="Moore B.S."/>
        </authorList>
    </citation>
    <scope>NUCLEOTIDE SEQUENCE [LARGE SCALE GENOMIC DNA]</scope>
    <source>
        <strain evidence="4 5">12B1</strain>
    </source>
</reference>
<gene>
    <name evidence="4" type="ORF">AB1Y20_013387</name>
</gene>
<evidence type="ECO:0000313" key="4">
    <source>
        <dbReference type="EMBL" id="KAL1498863.1"/>
    </source>
</evidence>
<name>A0AB34IGJ4_PRYPA</name>
<dbReference type="InterPro" id="IPR023222">
    <property type="entry name" value="PsbQ-like_dom_sf"/>
</dbReference>
<comment type="subcellular location">
    <subcellularLocation>
        <location evidence="1">Membrane</location>
    </subcellularLocation>
</comment>
<keyword evidence="3" id="KW-0472">Membrane</keyword>
<dbReference type="GO" id="GO:0015979">
    <property type="term" value="P:photosynthesis"/>
    <property type="evidence" value="ECO:0007669"/>
    <property type="project" value="InterPro"/>
</dbReference>
<evidence type="ECO:0000256" key="3">
    <source>
        <dbReference type="ARBA" id="ARBA00023136"/>
    </source>
</evidence>
<accession>A0AB34IGJ4</accession>
<dbReference type="SUPFAM" id="SSF101112">
    <property type="entry name" value="Oxygen-evolving enhancer protein 3"/>
    <property type="match status" value="1"/>
</dbReference>
<keyword evidence="2" id="KW-0793">Thylakoid</keyword>
<organism evidence="4 5">
    <name type="scientific">Prymnesium parvum</name>
    <name type="common">Toxic golden alga</name>
    <dbReference type="NCBI Taxonomy" id="97485"/>
    <lineage>
        <taxon>Eukaryota</taxon>
        <taxon>Haptista</taxon>
        <taxon>Haptophyta</taxon>
        <taxon>Prymnesiophyceae</taxon>
        <taxon>Prymnesiales</taxon>
        <taxon>Prymnesiaceae</taxon>
        <taxon>Prymnesium</taxon>
    </lineage>
</organism>